<comment type="caution">
    <text evidence="1">The sequence shown here is derived from an EMBL/GenBank/DDBJ whole genome shotgun (WGS) entry which is preliminary data.</text>
</comment>
<evidence type="ECO:0000313" key="2">
    <source>
        <dbReference type="Proteomes" id="UP000237061"/>
    </source>
</evidence>
<dbReference type="EMBL" id="PPXC01000028">
    <property type="protein sequence ID" value="POH71610.1"/>
    <property type="molecule type" value="Genomic_DNA"/>
</dbReference>
<accession>A0A2S3ZQX9</accession>
<gene>
    <name evidence="1" type="ORF">CVS27_20060</name>
</gene>
<sequence length="195" mass="22616">MAVDWSAYTLFPVLHAGRPSELTRSEARANFKHELSIKEERKKILAELTARNGIVLEDSYECYAKLNLWFRDNIAPEPGDEKNLLVEWVSFLCDLNLYLGDALIARYPWLRWTFYTTSQKSQNYQTGVLKGYKVCPRMNVRFDRTIIGCGYVYLNKPEASPTVFVRQFVYAEDITIEQREALLLKQLGPGWDHPA</sequence>
<protein>
    <submittedName>
        <fullName evidence="1">Uncharacterized protein</fullName>
    </submittedName>
</protein>
<organism evidence="1 2">
    <name type="scientific">Arthrobacter glacialis</name>
    <dbReference type="NCBI Taxonomy" id="1664"/>
    <lineage>
        <taxon>Bacteria</taxon>
        <taxon>Bacillati</taxon>
        <taxon>Actinomycetota</taxon>
        <taxon>Actinomycetes</taxon>
        <taxon>Micrococcales</taxon>
        <taxon>Micrococcaceae</taxon>
        <taxon>Arthrobacter</taxon>
    </lineage>
</organism>
<proteinExistence type="predicted"/>
<dbReference type="AlphaFoldDB" id="A0A2S3ZQX9"/>
<dbReference type="Proteomes" id="UP000237061">
    <property type="component" value="Unassembled WGS sequence"/>
</dbReference>
<keyword evidence="2" id="KW-1185">Reference proteome</keyword>
<name>A0A2S3ZQX9_ARTGL</name>
<reference evidence="1 2" key="1">
    <citation type="submission" date="2018-01" db="EMBL/GenBank/DDBJ databases">
        <title>Arthrobacter sp. nov., from glaciers in China.</title>
        <authorList>
            <person name="Liu Q."/>
            <person name="Xin Y.-H."/>
        </authorList>
    </citation>
    <scope>NUCLEOTIDE SEQUENCE [LARGE SCALE GENOMIC DNA]</scope>
    <source>
        <strain evidence="1 2">HLT2-12-2</strain>
    </source>
</reference>
<evidence type="ECO:0000313" key="1">
    <source>
        <dbReference type="EMBL" id="POH71610.1"/>
    </source>
</evidence>